<feature type="domain" description="Immunoglobulin subtype 2" evidence="2">
    <location>
        <begin position="33"/>
        <end position="116"/>
    </location>
</feature>
<dbReference type="SUPFAM" id="SSF48726">
    <property type="entry name" value="Immunoglobulin"/>
    <property type="match status" value="1"/>
</dbReference>
<dbReference type="EMBL" id="VHII01000013">
    <property type="protein sequence ID" value="KAF1382064.1"/>
    <property type="molecule type" value="Genomic_DNA"/>
</dbReference>
<evidence type="ECO:0000256" key="1">
    <source>
        <dbReference type="SAM" id="Phobius"/>
    </source>
</evidence>
<dbReference type="AlphaFoldDB" id="A0A6A5F1W7"/>
<gene>
    <name evidence="4" type="ORF">PFLUV_G00160560</name>
</gene>
<keyword evidence="5" id="KW-1185">Reference proteome</keyword>
<dbReference type="InterPro" id="IPR003598">
    <property type="entry name" value="Ig_sub2"/>
</dbReference>
<dbReference type="Gene3D" id="2.60.40.10">
    <property type="entry name" value="Immunoglobulins"/>
    <property type="match status" value="1"/>
</dbReference>
<evidence type="ECO:0000259" key="3">
    <source>
        <dbReference type="SMART" id="SM00409"/>
    </source>
</evidence>
<evidence type="ECO:0000313" key="4">
    <source>
        <dbReference type="EMBL" id="KAF1382064.1"/>
    </source>
</evidence>
<dbReference type="Proteomes" id="UP000465112">
    <property type="component" value="Chromosome 13"/>
</dbReference>
<dbReference type="InterPro" id="IPR003599">
    <property type="entry name" value="Ig_sub"/>
</dbReference>
<keyword evidence="1" id="KW-0472">Membrane</keyword>
<dbReference type="SMART" id="SM00409">
    <property type="entry name" value="IG"/>
    <property type="match status" value="1"/>
</dbReference>
<organism evidence="4 5">
    <name type="scientific">Perca fluviatilis</name>
    <name type="common">European perch</name>
    <dbReference type="NCBI Taxonomy" id="8168"/>
    <lineage>
        <taxon>Eukaryota</taxon>
        <taxon>Metazoa</taxon>
        <taxon>Chordata</taxon>
        <taxon>Craniata</taxon>
        <taxon>Vertebrata</taxon>
        <taxon>Euteleostomi</taxon>
        <taxon>Actinopterygii</taxon>
        <taxon>Neopterygii</taxon>
        <taxon>Teleostei</taxon>
        <taxon>Neoteleostei</taxon>
        <taxon>Acanthomorphata</taxon>
        <taxon>Eupercaria</taxon>
        <taxon>Perciformes</taxon>
        <taxon>Percoidei</taxon>
        <taxon>Percidae</taxon>
        <taxon>Percinae</taxon>
        <taxon>Perca</taxon>
    </lineage>
</organism>
<proteinExistence type="predicted"/>
<protein>
    <recommendedName>
        <fullName evidence="6">Ig-like domain-containing protein</fullName>
    </recommendedName>
</protein>
<name>A0A6A5F1W7_PERFL</name>
<sequence length="168" mass="17829">MNQVVDVVKSLRGIAGCHLSAASPVPRPALVVPAGQNVSLPCNLTSEITWYHLRSDQLLPLLTVSASKFGEDVVTPHAADVGRFQSLSGAGRGLDILEVGERDAGLYFCIGRCSGAVCLNRGINLVVDGVDRESARQPCWSLAICLLPALLVLCFLFIVGFYLCSGCV</sequence>
<feature type="transmembrane region" description="Helical" evidence="1">
    <location>
        <begin position="140"/>
        <end position="164"/>
    </location>
</feature>
<dbReference type="InterPro" id="IPR036179">
    <property type="entry name" value="Ig-like_dom_sf"/>
</dbReference>
<accession>A0A6A5F1W7</accession>
<dbReference type="InterPro" id="IPR013783">
    <property type="entry name" value="Ig-like_fold"/>
</dbReference>
<dbReference type="SMART" id="SM00408">
    <property type="entry name" value="IGc2"/>
    <property type="match status" value="1"/>
</dbReference>
<evidence type="ECO:0000313" key="5">
    <source>
        <dbReference type="Proteomes" id="UP000465112"/>
    </source>
</evidence>
<keyword evidence="1" id="KW-0812">Transmembrane</keyword>
<keyword evidence="1" id="KW-1133">Transmembrane helix</keyword>
<evidence type="ECO:0000259" key="2">
    <source>
        <dbReference type="SMART" id="SM00408"/>
    </source>
</evidence>
<evidence type="ECO:0008006" key="6">
    <source>
        <dbReference type="Google" id="ProtNLM"/>
    </source>
</evidence>
<reference evidence="4 5" key="1">
    <citation type="submission" date="2019-06" db="EMBL/GenBank/DDBJ databases">
        <title>A chromosome-scale genome assembly of the European perch, Perca fluviatilis.</title>
        <authorList>
            <person name="Roques C."/>
            <person name="Zahm M."/>
            <person name="Cabau C."/>
            <person name="Klopp C."/>
            <person name="Bouchez O."/>
            <person name="Donnadieu C."/>
            <person name="Kuhl H."/>
            <person name="Gislard M."/>
            <person name="Guendouz S."/>
            <person name="Journot L."/>
            <person name="Haffray P."/>
            <person name="Bestin A."/>
            <person name="Morvezen R."/>
            <person name="Feron R."/>
            <person name="Wen M."/>
            <person name="Jouanno E."/>
            <person name="Herpin A."/>
            <person name="Schartl M."/>
            <person name="Postlethwait J."/>
            <person name="Schaerlinger B."/>
            <person name="Chardard D."/>
            <person name="Lecocq T."/>
            <person name="Poncet C."/>
            <person name="Jaffrelo L."/>
            <person name="Lampietro C."/>
            <person name="Guiguen Y."/>
        </authorList>
    </citation>
    <scope>NUCLEOTIDE SEQUENCE [LARGE SCALE GENOMIC DNA]</scope>
    <source>
        <tissue evidence="4">Blood</tissue>
    </source>
</reference>
<feature type="domain" description="Immunoglobulin" evidence="3">
    <location>
        <begin position="27"/>
        <end position="128"/>
    </location>
</feature>
<comment type="caution">
    <text evidence="4">The sequence shown here is derived from an EMBL/GenBank/DDBJ whole genome shotgun (WGS) entry which is preliminary data.</text>
</comment>